<evidence type="ECO:0000259" key="2">
    <source>
        <dbReference type="PROSITE" id="PS00028"/>
    </source>
</evidence>
<dbReference type="Proteomes" id="UP001174936">
    <property type="component" value="Unassembled WGS sequence"/>
</dbReference>
<protein>
    <recommendedName>
        <fullName evidence="2">C2H2-type domain-containing protein</fullName>
    </recommendedName>
</protein>
<accession>A0AA40CJ54</accession>
<sequence>MWAFRIRTRRPPSSGYPERNSERTLPAQYWGTTNAGTSNPKASKCSARTWWMTTHSTAIQFQVVPQGASALSGRHGGNPATTISSAGALPILPPPTDRSFQGTRQPADKRGNLLHRQISQFRLPTASCLRPVFIAWRTTLPCCLTQRLRVSFARGRLSIPRMLGDKISVHSCGRMITCHSCPGCFHKTSFLCHHTYRAHQTIPKPDDEPSWASSRRHWIAPLRQGNASSPGRSAVFHVSCFRRSSLPNTGCTVVSTSLLEVTCQWLTLTSRPGVAMPRHWAHNKHLPSLASALVP</sequence>
<dbReference type="EMBL" id="JAULSV010000007">
    <property type="protein sequence ID" value="KAK0639458.1"/>
    <property type="molecule type" value="Genomic_DNA"/>
</dbReference>
<feature type="region of interest" description="Disordered" evidence="1">
    <location>
        <begin position="1"/>
        <end position="43"/>
    </location>
</feature>
<reference evidence="3" key="1">
    <citation type="submission" date="2023-06" db="EMBL/GenBank/DDBJ databases">
        <title>Genome-scale phylogeny and comparative genomics of the fungal order Sordariales.</title>
        <authorList>
            <consortium name="Lawrence Berkeley National Laboratory"/>
            <person name="Hensen N."/>
            <person name="Bonometti L."/>
            <person name="Westerberg I."/>
            <person name="Brannstrom I.O."/>
            <person name="Guillou S."/>
            <person name="Cros-Aarteil S."/>
            <person name="Calhoun S."/>
            <person name="Haridas S."/>
            <person name="Kuo A."/>
            <person name="Mondo S."/>
            <person name="Pangilinan J."/>
            <person name="Riley R."/>
            <person name="Labutti K."/>
            <person name="Andreopoulos B."/>
            <person name="Lipzen A."/>
            <person name="Chen C."/>
            <person name="Yanf M."/>
            <person name="Daum C."/>
            <person name="Ng V."/>
            <person name="Clum A."/>
            <person name="Steindorff A."/>
            <person name="Ohm R."/>
            <person name="Martin F."/>
            <person name="Silar P."/>
            <person name="Natvig D."/>
            <person name="Lalanne C."/>
            <person name="Gautier V."/>
            <person name="Ament-Velasquez S.L."/>
            <person name="Kruys A."/>
            <person name="Hutchinson M.I."/>
            <person name="Powell A.J."/>
            <person name="Barry K."/>
            <person name="Miller A.N."/>
            <person name="Grigoriev I.V."/>
            <person name="Debuchy R."/>
            <person name="Gladieux P."/>
            <person name="Thoren M.H."/>
            <person name="Johannesson H."/>
        </authorList>
    </citation>
    <scope>NUCLEOTIDE SEQUENCE</scope>
    <source>
        <strain evidence="3">SMH2532-1</strain>
    </source>
</reference>
<keyword evidence="4" id="KW-1185">Reference proteome</keyword>
<name>A0AA40CJ54_9PEZI</name>
<comment type="caution">
    <text evidence="3">The sequence shown here is derived from an EMBL/GenBank/DDBJ whole genome shotgun (WGS) entry which is preliminary data.</text>
</comment>
<evidence type="ECO:0000313" key="4">
    <source>
        <dbReference type="Proteomes" id="UP001174936"/>
    </source>
</evidence>
<evidence type="ECO:0000256" key="1">
    <source>
        <dbReference type="SAM" id="MobiDB-lite"/>
    </source>
</evidence>
<dbReference type="AlphaFoldDB" id="A0AA40CJ54"/>
<proteinExistence type="predicted"/>
<evidence type="ECO:0000313" key="3">
    <source>
        <dbReference type="EMBL" id="KAK0639458.1"/>
    </source>
</evidence>
<feature type="compositionally biased region" description="Polar residues" evidence="1">
    <location>
        <begin position="30"/>
        <end position="41"/>
    </location>
</feature>
<gene>
    <name evidence="3" type="ORF">B0T16DRAFT_244595</name>
</gene>
<feature type="compositionally biased region" description="Basic residues" evidence="1">
    <location>
        <begin position="1"/>
        <end position="10"/>
    </location>
</feature>
<dbReference type="InterPro" id="IPR013087">
    <property type="entry name" value="Znf_C2H2_type"/>
</dbReference>
<organism evidence="3 4">
    <name type="scientific">Cercophora newfieldiana</name>
    <dbReference type="NCBI Taxonomy" id="92897"/>
    <lineage>
        <taxon>Eukaryota</taxon>
        <taxon>Fungi</taxon>
        <taxon>Dikarya</taxon>
        <taxon>Ascomycota</taxon>
        <taxon>Pezizomycotina</taxon>
        <taxon>Sordariomycetes</taxon>
        <taxon>Sordariomycetidae</taxon>
        <taxon>Sordariales</taxon>
        <taxon>Lasiosphaeriaceae</taxon>
        <taxon>Cercophora</taxon>
    </lineage>
</organism>
<feature type="domain" description="C2H2-type" evidence="2">
    <location>
        <begin position="178"/>
        <end position="199"/>
    </location>
</feature>
<dbReference type="PROSITE" id="PS00028">
    <property type="entry name" value="ZINC_FINGER_C2H2_1"/>
    <property type="match status" value="1"/>
</dbReference>